<organism evidence="1">
    <name type="scientific">Anguilla anguilla</name>
    <name type="common">European freshwater eel</name>
    <name type="synonym">Muraena anguilla</name>
    <dbReference type="NCBI Taxonomy" id="7936"/>
    <lineage>
        <taxon>Eukaryota</taxon>
        <taxon>Metazoa</taxon>
        <taxon>Chordata</taxon>
        <taxon>Craniata</taxon>
        <taxon>Vertebrata</taxon>
        <taxon>Euteleostomi</taxon>
        <taxon>Actinopterygii</taxon>
        <taxon>Neopterygii</taxon>
        <taxon>Teleostei</taxon>
        <taxon>Anguilliformes</taxon>
        <taxon>Anguillidae</taxon>
        <taxon>Anguilla</taxon>
    </lineage>
</organism>
<dbReference type="AlphaFoldDB" id="A0A0E9W1H1"/>
<name>A0A0E9W1H1_ANGAN</name>
<reference evidence="1" key="2">
    <citation type="journal article" date="2015" name="Fish Shellfish Immunol.">
        <title>Early steps in the European eel (Anguilla anguilla)-Vibrio vulnificus interaction in the gills: Role of the RtxA13 toxin.</title>
        <authorList>
            <person name="Callol A."/>
            <person name="Pajuelo D."/>
            <person name="Ebbesson L."/>
            <person name="Teles M."/>
            <person name="MacKenzie S."/>
            <person name="Amaro C."/>
        </authorList>
    </citation>
    <scope>NUCLEOTIDE SEQUENCE</scope>
</reference>
<proteinExistence type="predicted"/>
<protein>
    <submittedName>
        <fullName evidence="1">Uncharacterized protein</fullName>
    </submittedName>
</protein>
<accession>A0A0E9W1H1</accession>
<evidence type="ECO:0000313" key="1">
    <source>
        <dbReference type="EMBL" id="JAH83308.1"/>
    </source>
</evidence>
<sequence length="26" mass="3074">MINGVCFSKKLLHYVMQQPLYLANDF</sequence>
<dbReference type="EMBL" id="GBXM01025269">
    <property type="protein sequence ID" value="JAH83308.1"/>
    <property type="molecule type" value="Transcribed_RNA"/>
</dbReference>
<reference evidence="1" key="1">
    <citation type="submission" date="2014-11" db="EMBL/GenBank/DDBJ databases">
        <authorList>
            <person name="Amaro Gonzalez C."/>
        </authorList>
    </citation>
    <scope>NUCLEOTIDE SEQUENCE</scope>
</reference>